<reference evidence="1" key="2">
    <citation type="submission" date="2020-09" db="EMBL/GenBank/DDBJ databases">
        <authorList>
            <person name="Sun Q."/>
            <person name="Zhou Y."/>
        </authorList>
    </citation>
    <scope>NUCLEOTIDE SEQUENCE</scope>
    <source>
        <strain evidence="1">CGMCC 1.15330</strain>
    </source>
</reference>
<sequence length="318" mass="34874">MKSKSAGGEKLCRVCGGPLSAGGGKSREHVIPDWMQKHFGLEKRKISYTPMESSEIATSMQLTPLAPDHLRRSHNYGSMLLGAVCRKCNNGWMSSIEGEAKPELISRIEGATEPGRSEEVARWALKTAYVLTVATDPPVGRVPQRHMLHLKGDGGLPPGVSVFFRVDPASEWWFSSSVTFFVETASSVTDGGALLMRHYRNAYRYFFRLGHLSLMVHFWPNSVDPVGYNERLVRPLWTGVPLHVWDDGHPGLGAENLLHDLAIRSTVCRLNSGPRALGDLCICRSGLLTSICRLLGHPADTAENWGAVNGADLEGEST</sequence>
<reference evidence="1" key="1">
    <citation type="journal article" date="2014" name="Int. J. Syst. Evol. Microbiol.">
        <title>Complete genome sequence of Corynebacterium casei LMG S-19264T (=DSM 44701T), isolated from a smear-ripened cheese.</title>
        <authorList>
            <consortium name="US DOE Joint Genome Institute (JGI-PGF)"/>
            <person name="Walter F."/>
            <person name="Albersmeier A."/>
            <person name="Kalinowski J."/>
            <person name="Ruckert C."/>
        </authorList>
    </citation>
    <scope>NUCLEOTIDE SEQUENCE</scope>
    <source>
        <strain evidence="1">CGMCC 1.15330</strain>
    </source>
</reference>
<dbReference type="AlphaFoldDB" id="A0A916WXC3"/>
<evidence type="ECO:0000313" key="1">
    <source>
        <dbReference type="EMBL" id="GGB39791.1"/>
    </source>
</evidence>
<accession>A0A916WXC3</accession>
<name>A0A916WXC3_9SPHN</name>
<dbReference type="Proteomes" id="UP000623067">
    <property type="component" value="Unassembled WGS sequence"/>
</dbReference>
<keyword evidence="2" id="KW-1185">Reference proteome</keyword>
<evidence type="ECO:0000313" key="2">
    <source>
        <dbReference type="Proteomes" id="UP000623067"/>
    </source>
</evidence>
<comment type="caution">
    <text evidence="1">The sequence shown here is derived from an EMBL/GenBank/DDBJ whole genome shotgun (WGS) entry which is preliminary data.</text>
</comment>
<evidence type="ECO:0008006" key="3">
    <source>
        <dbReference type="Google" id="ProtNLM"/>
    </source>
</evidence>
<dbReference type="EMBL" id="BMIH01000004">
    <property type="protein sequence ID" value="GGB39791.1"/>
    <property type="molecule type" value="Genomic_DNA"/>
</dbReference>
<organism evidence="1 2">
    <name type="scientific">Sphingomonas metalli</name>
    <dbReference type="NCBI Taxonomy" id="1779358"/>
    <lineage>
        <taxon>Bacteria</taxon>
        <taxon>Pseudomonadati</taxon>
        <taxon>Pseudomonadota</taxon>
        <taxon>Alphaproteobacteria</taxon>
        <taxon>Sphingomonadales</taxon>
        <taxon>Sphingomonadaceae</taxon>
        <taxon>Sphingomonas</taxon>
    </lineage>
</organism>
<protein>
    <recommendedName>
        <fullName evidence="3">HNH endonuclease</fullName>
    </recommendedName>
</protein>
<gene>
    <name evidence="1" type="ORF">GCM10011380_31650</name>
</gene>
<proteinExistence type="predicted"/>